<protein>
    <submittedName>
        <fullName evidence="1">Uncharacterized protein</fullName>
    </submittedName>
</protein>
<name>A0A2P2JE53_RHIMU</name>
<evidence type="ECO:0000313" key="1">
    <source>
        <dbReference type="EMBL" id="MBW91744.1"/>
    </source>
</evidence>
<dbReference type="EMBL" id="GGEC01011261">
    <property type="protein sequence ID" value="MBW91744.1"/>
    <property type="molecule type" value="Transcribed_RNA"/>
</dbReference>
<sequence>MIREVKKLKKMLGFVLMELIWLVPMKMRVLLTQLSHLPLVILVYEIFLLSKVFVNPCV</sequence>
<proteinExistence type="predicted"/>
<organism evidence="1">
    <name type="scientific">Rhizophora mucronata</name>
    <name type="common">Asiatic mangrove</name>
    <dbReference type="NCBI Taxonomy" id="61149"/>
    <lineage>
        <taxon>Eukaryota</taxon>
        <taxon>Viridiplantae</taxon>
        <taxon>Streptophyta</taxon>
        <taxon>Embryophyta</taxon>
        <taxon>Tracheophyta</taxon>
        <taxon>Spermatophyta</taxon>
        <taxon>Magnoliopsida</taxon>
        <taxon>eudicotyledons</taxon>
        <taxon>Gunneridae</taxon>
        <taxon>Pentapetalae</taxon>
        <taxon>rosids</taxon>
        <taxon>fabids</taxon>
        <taxon>Malpighiales</taxon>
        <taxon>Rhizophoraceae</taxon>
        <taxon>Rhizophora</taxon>
    </lineage>
</organism>
<dbReference type="AlphaFoldDB" id="A0A2P2JE53"/>
<accession>A0A2P2JE53</accession>
<reference evidence="1" key="1">
    <citation type="submission" date="2018-02" db="EMBL/GenBank/DDBJ databases">
        <title>Rhizophora mucronata_Transcriptome.</title>
        <authorList>
            <person name="Meera S.P."/>
            <person name="Sreeshan A."/>
            <person name="Augustine A."/>
        </authorList>
    </citation>
    <scope>NUCLEOTIDE SEQUENCE</scope>
    <source>
        <tissue evidence="1">Leaf</tissue>
    </source>
</reference>